<accession>A0A5J4W6G4</accession>
<gene>
    <name evidence="1" type="ORF">EZS28_013933</name>
</gene>
<reference evidence="1 2" key="1">
    <citation type="submission" date="2019-03" db="EMBL/GenBank/DDBJ databases">
        <title>Single cell metagenomics reveals metabolic interactions within the superorganism composed of flagellate Streblomastix strix and complex community of Bacteroidetes bacteria on its surface.</title>
        <authorList>
            <person name="Treitli S.C."/>
            <person name="Kolisko M."/>
            <person name="Husnik F."/>
            <person name="Keeling P."/>
            <person name="Hampl V."/>
        </authorList>
    </citation>
    <scope>NUCLEOTIDE SEQUENCE [LARGE SCALE GENOMIC DNA]</scope>
    <source>
        <strain evidence="1">ST1C</strain>
    </source>
</reference>
<dbReference type="EMBL" id="SNRW01003186">
    <property type="protein sequence ID" value="KAA6390541.1"/>
    <property type="molecule type" value="Genomic_DNA"/>
</dbReference>
<sequence length="284" mass="31507">MNVHKSNFRVDIQFRFKINVSVLCSSLYCCSNFVSRSVRTWSKARIGCAGGLLCFGGFLRVTKSVAALARCLASTTCSSDGYSAQKPICNVSCPDSPAKSTRPAVIAFGSTSSGAAIVQSWSSGSISKFQRNAFTYVGCGCVAICSGFCGTKFAQFGVQYESLLNQLLNIVKNEKQREKQNQQSNSCKRDFYVSSFDDSYNSMDLDQQRKLIDDNYDSDEPDYEDYYSPMESVIRSLYCLSTSEFGIKYILHSRNVGQLAFNFYQHPSPVILNAVMGIMGSLRR</sequence>
<protein>
    <submittedName>
        <fullName evidence="1">Uncharacterized protein</fullName>
    </submittedName>
</protein>
<proteinExistence type="predicted"/>
<dbReference type="AlphaFoldDB" id="A0A5J4W6G4"/>
<organism evidence="1 2">
    <name type="scientific">Streblomastix strix</name>
    <dbReference type="NCBI Taxonomy" id="222440"/>
    <lineage>
        <taxon>Eukaryota</taxon>
        <taxon>Metamonada</taxon>
        <taxon>Preaxostyla</taxon>
        <taxon>Oxymonadida</taxon>
        <taxon>Streblomastigidae</taxon>
        <taxon>Streblomastix</taxon>
    </lineage>
</organism>
<evidence type="ECO:0000313" key="2">
    <source>
        <dbReference type="Proteomes" id="UP000324800"/>
    </source>
</evidence>
<evidence type="ECO:0000313" key="1">
    <source>
        <dbReference type="EMBL" id="KAA6390541.1"/>
    </source>
</evidence>
<dbReference type="Proteomes" id="UP000324800">
    <property type="component" value="Unassembled WGS sequence"/>
</dbReference>
<comment type="caution">
    <text evidence="1">The sequence shown here is derived from an EMBL/GenBank/DDBJ whole genome shotgun (WGS) entry which is preliminary data.</text>
</comment>
<name>A0A5J4W6G4_9EUKA</name>